<dbReference type="AlphaFoldDB" id="A0A540MQP3"/>
<dbReference type="Proteomes" id="UP000315295">
    <property type="component" value="Unassembled WGS sequence"/>
</dbReference>
<protein>
    <submittedName>
        <fullName evidence="1">Uncharacterized protein</fullName>
    </submittedName>
</protein>
<name>A0A540MQP3_MALBA</name>
<comment type="caution">
    <text evidence="1">The sequence shown here is derived from an EMBL/GenBank/DDBJ whole genome shotgun (WGS) entry which is preliminary data.</text>
</comment>
<reference evidence="1 2" key="1">
    <citation type="journal article" date="2019" name="G3 (Bethesda)">
        <title>Sequencing of a Wild Apple (Malus baccata) Genome Unravels the Differences Between Cultivated and Wild Apple Species Regarding Disease Resistance and Cold Tolerance.</title>
        <authorList>
            <person name="Chen X."/>
        </authorList>
    </citation>
    <scope>NUCLEOTIDE SEQUENCE [LARGE SCALE GENOMIC DNA]</scope>
    <source>
        <strain evidence="2">cv. Shandingzi</strain>
        <tissue evidence="1">Leaves</tissue>
    </source>
</reference>
<evidence type="ECO:0000313" key="2">
    <source>
        <dbReference type="Proteomes" id="UP000315295"/>
    </source>
</evidence>
<dbReference type="EMBL" id="VIEB01000202">
    <property type="protein sequence ID" value="TQE01119.1"/>
    <property type="molecule type" value="Genomic_DNA"/>
</dbReference>
<gene>
    <name evidence="1" type="ORF">C1H46_013258</name>
</gene>
<accession>A0A540MQP3</accession>
<organism evidence="1 2">
    <name type="scientific">Malus baccata</name>
    <name type="common">Siberian crab apple</name>
    <name type="synonym">Pyrus baccata</name>
    <dbReference type="NCBI Taxonomy" id="106549"/>
    <lineage>
        <taxon>Eukaryota</taxon>
        <taxon>Viridiplantae</taxon>
        <taxon>Streptophyta</taxon>
        <taxon>Embryophyta</taxon>
        <taxon>Tracheophyta</taxon>
        <taxon>Spermatophyta</taxon>
        <taxon>Magnoliopsida</taxon>
        <taxon>eudicotyledons</taxon>
        <taxon>Gunneridae</taxon>
        <taxon>Pentapetalae</taxon>
        <taxon>rosids</taxon>
        <taxon>fabids</taxon>
        <taxon>Rosales</taxon>
        <taxon>Rosaceae</taxon>
        <taxon>Amygdaloideae</taxon>
        <taxon>Maleae</taxon>
        <taxon>Malus</taxon>
    </lineage>
</organism>
<keyword evidence="2" id="KW-1185">Reference proteome</keyword>
<sequence length="100" mass="10397">MGKPSKGKKSENLGKGMGPKSLLSVMNTYNAGGSPAVSTPSVVAPKPMLMPTPSHPSNGSTAGTILSLPVWLFALCLKICLNELRNLVKLACLVSLYALT</sequence>
<evidence type="ECO:0000313" key="1">
    <source>
        <dbReference type="EMBL" id="TQE01119.1"/>
    </source>
</evidence>
<proteinExistence type="predicted"/>